<dbReference type="CDD" id="cd07316">
    <property type="entry name" value="terB_like_DjlA"/>
    <property type="match status" value="1"/>
</dbReference>
<gene>
    <name evidence="1" type="ORF">SAMN04244550_01697</name>
</gene>
<accession>A0A0Q0ZQQ2</accession>
<dbReference type="InterPro" id="IPR036869">
    <property type="entry name" value="J_dom_sf"/>
</dbReference>
<dbReference type="OrthoDB" id="9782583at2"/>
<dbReference type="SUPFAM" id="SSF158682">
    <property type="entry name" value="TerB-like"/>
    <property type="match status" value="1"/>
</dbReference>
<evidence type="ECO:0000313" key="1">
    <source>
        <dbReference type="EMBL" id="SDF12248.1"/>
    </source>
</evidence>
<evidence type="ECO:0000313" key="2">
    <source>
        <dbReference type="Proteomes" id="UP000183812"/>
    </source>
</evidence>
<protein>
    <submittedName>
        <fullName evidence="1">DnaJ like chaperone protein</fullName>
    </submittedName>
</protein>
<dbReference type="Proteomes" id="UP000183812">
    <property type="component" value="Unassembled WGS sequence"/>
</dbReference>
<sequence>MDKPLSLWARIGEALSALARGEGLSAVFDHLKTPPERTVAFTIAVIALGAKMAKADGRVTRDEVTAFRRVFVIPPEEEQNAARVFDMARTDVAGFDAYARKIVAMFGPGAPVLQDLLEGLFTIALADGEYHDNEDAFLREVSAIFGLDEACFRSIRATYVADAAPDPWSVLELAPGSDLAAARARWKAMVREAHPDRAMARGLPPEAVKLAEERIIALNRAWAEISAGAKQAAL</sequence>
<dbReference type="SMART" id="SM00271">
    <property type="entry name" value="DnaJ"/>
    <property type="match status" value="1"/>
</dbReference>
<proteinExistence type="predicted"/>
<dbReference type="InterPro" id="IPR007791">
    <property type="entry name" value="DjlA_N"/>
</dbReference>
<dbReference type="EMBL" id="FNAY01000007">
    <property type="protein sequence ID" value="SDF12248.1"/>
    <property type="molecule type" value="Genomic_DNA"/>
</dbReference>
<name>A0A0Q0ZQQ2_RHOCA</name>
<dbReference type="InterPro" id="IPR029024">
    <property type="entry name" value="TerB-like"/>
</dbReference>
<dbReference type="Gene3D" id="1.10.3680.10">
    <property type="entry name" value="TerB-like"/>
    <property type="match status" value="1"/>
</dbReference>
<reference evidence="1 2" key="1">
    <citation type="submission" date="2016-10" db="EMBL/GenBank/DDBJ databases">
        <authorList>
            <person name="de Groot N.N."/>
        </authorList>
    </citation>
    <scope>NUCLEOTIDE SEQUENCE [LARGE SCALE GENOMIC DNA]</scope>
    <source>
        <strain evidence="2">DSM 938 / 37b4</strain>
    </source>
</reference>
<dbReference type="RefSeq" id="WP_055213537.1">
    <property type="nucleotide sequence ID" value="NZ_CP061202.1"/>
</dbReference>
<dbReference type="InterPro" id="IPR001623">
    <property type="entry name" value="DnaJ_domain"/>
</dbReference>
<dbReference type="SUPFAM" id="SSF46565">
    <property type="entry name" value="Chaperone J-domain"/>
    <property type="match status" value="1"/>
</dbReference>
<dbReference type="Pfam" id="PF05099">
    <property type="entry name" value="TerB"/>
    <property type="match status" value="1"/>
</dbReference>
<organism evidence="1 2">
    <name type="scientific">Rhodobacter capsulatus</name>
    <name type="common">Rhodopseudomonas capsulata</name>
    <dbReference type="NCBI Taxonomy" id="1061"/>
    <lineage>
        <taxon>Bacteria</taxon>
        <taxon>Pseudomonadati</taxon>
        <taxon>Pseudomonadota</taxon>
        <taxon>Alphaproteobacteria</taxon>
        <taxon>Rhodobacterales</taxon>
        <taxon>Rhodobacter group</taxon>
        <taxon>Rhodobacter</taxon>
    </lineage>
</organism>
<dbReference type="AlphaFoldDB" id="A0A0Q0ZQQ2"/>